<keyword evidence="3" id="KW-1185">Reference proteome</keyword>
<keyword evidence="1" id="KW-0812">Transmembrane</keyword>
<evidence type="ECO:0000313" key="3">
    <source>
        <dbReference type="Proteomes" id="UP000184609"/>
    </source>
</evidence>
<sequence>MPKELSTIAQRVKSLLDFDKRLYFFLILMLFWVIRYLTNTVIIQAIPDGENLDARGDLMIFHVFNTLNYIWTPFALLWKFTVISFLFWLGGFFLGYKLPFKELWKFALVAEGVFILPELIRFLVFLKPSSSTTFLEIQEYQPFSVLSFLGFNSVPERWWYPLGTLNIFEVIYAVLWIYGFHAISNRSMKESVIAVLVCYVFPLIVWLTWFVMVYRD</sequence>
<dbReference type="OrthoDB" id="825516at2"/>
<dbReference type="EMBL" id="FRXN01000001">
    <property type="protein sequence ID" value="SHO59677.1"/>
    <property type="molecule type" value="Genomic_DNA"/>
</dbReference>
<reference evidence="3" key="1">
    <citation type="submission" date="2016-12" db="EMBL/GenBank/DDBJ databases">
        <authorList>
            <person name="Varghese N."/>
            <person name="Submissions S."/>
        </authorList>
    </citation>
    <scope>NUCLEOTIDE SEQUENCE [LARGE SCALE GENOMIC DNA]</scope>
    <source>
        <strain evidence="3">DSM 25035</strain>
    </source>
</reference>
<evidence type="ECO:0000256" key="1">
    <source>
        <dbReference type="SAM" id="Phobius"/>
    </source>
</evidence>
<dbReference type="RefSeq" id="WP_073569971.1">
    <property type="nucleotide sequence ID" value="NZ_FRXN01000001.1"/>
</dbReference>
<keyword evidence="1" id="KW-1133">Transmembrane helix</keyword>
<keyword evidence="1" id="KW-0472">Membrane</keyword>
<accession>A0A1M7Z3Z0</accession>
<dbReference type="Proteomes" id="UP000184609">
    <property type="component" value="Unassembled WGS sequence"/>
</dbReference>
<name>A0A1M7Z3Z0_9BACT</name>
<organism evidence="2 3">
    <name type="scientific">Algoriphagus zhangzhouensis</name>
    <dbReference type="NCBI Taxonomy" id="1073327"/>
    <lineage>
        <taxon>Bacteria</taxon>
        <taxon>Pseudomonadati</taxon>
        <taxon>Bacteroidota</taxon>
        <taxon>Cytophagia</taxon>
        <taxon>Cytophagales</taxon>
        <taxon>Cyclobacteriaceae</taxon>
        <taxon>Algoriphagus</taxon>
    </lineage>
</organism>
<feature type="transmembrane region" description="Helical" evidence="1">
    <location>
        <begin position="66"/>
        <end position="94"/>
    </location>
</feature>
<proteinExistence type="predicted"/>
<evidence type="ECO:0008006" key="4">
    <source>
        <dbReference type="Google" id="ProtNLM"/>
    </source>
</evidence>
<feature type="transmembrane region" description="Helical" evidence="1">
    <location>
        <begin position="21"/>
        <end position="46"/>
    </location>
</feature>
<dbReference type="AlphaFoldDB" id="A0A1M7Z3Z0"/>
<feature type="transmembrane region" description="Helical" evidence="1">
    <location>
        <begin position="106"/>
        <end position="126"/>
    </location>
</feature>
<protein>
    <recommendedName>
        <fullName evidence="4">Sulfate ABC transporter permease</fullName>
    </recommendedName>
</protein>
<gene>
    <name evidence="2" type="ORF">SAMN04488108_0291</name>
</gene>
<feature type="transmembrane region" description="Helical" evidence="1">
    <location>
        <begin position="158"/>
        <end position="180"/>
    </location>
</feature>
<feature type="transmembrane region" description="Helical" evidence="1">
    <location>
        <begin position="192"/>
        <end position="214"/>
    </location>
</feature>
<evidence type="ECO:0000313" key="2">
    <source>
        <dbReference type="EMBL" id="SHO59677.1"/>
    </source>
</evidence>